<dbReference type="EMBL" id="DSUT01000075">
    <property type="protein sequence ID" value="HGK28068.1"/>
    <property type="molecule type" value="Genomic_DNA"/>
</dbReference>
<feature type="domain" description="Pyruvate:ferredoxin oxidoreductase core" evidence="3">
    <location>
        <begin position="258"/>
        <end position="361"/>
    </location>
</feature>
<dbReference type="InterPro" id="IPR029061">
    <property type="entry name" value="THDP-binding"/>
</dbReference>
<evidence type="ECO:0000313" key="4">
    <source>
        <dbReference type="EMBL" id="HGK28068.1"/>
    </source>
</evidence>
<dbReference type="GO" id="GO:0019752">
    <property type="term" value="P:carboxylic acid metabolic process"/>
    <property type="evidence" value="ECO:0007669"/>
    <property type="project" value="UniProtKB-ARBA"/>
</dbReference>
<dbReference type="PANTHER" id="PTHR32154:SF0">
    <property type="entry name" value="PYRUVATE-FLAVODOXIN OXIDOREDUCTASE-RELATED"/>
    <property type="match status" value="1"/>
</dbReference>
<keyword evidence="4" id="KW-0670">Pyruvate</keyword>
<dbReference type="Gene3D" id="3.40.50.920">
    <property type="match status" value="1"/>
</dbReference>
<dbReference type="Pfam" id="PF01855">
    <property type="entry name" value="POR_N"/>
    <property type="match status" value="1"/>
</dbReference>
<organism evidence="4">
    <name type="scientific">candidate division WOR-3 bacterium</name>
    <dbReference type="NCBI Taxonomy" id="2052148"/>
    <lineage>
        <taxon>Bacteria</taxon>
        <taxon>Bacteria division WOR-3</taxon>
    </lineage>
</organism>
<accession>A0A7C4CD94</accession>
<dbReference type="GO" id="GO:0016903">
    <property type="term" value="F:oxidoreductase activity, acting on the aldehyde or oxo group of donors"/>
    <property type="evidence" value="ECO:0007669"/>
    <property type="project" value="UniProtKB-ARBA"/>
</dbReference>
<gene>
    <name evidence="4" type="primary">porA</name>
    <name evidence="4" type="ORF">ENS41_03860</name>
</gene>
<dbReference type="SUPFAM" id="SSF52518">
    <property type="entry name" value="Thiamin diphosphate-binding fold (THDP-binding)"/>
    <property type="match status" value="1"/>
</dbReference>
<dbReference type="InterPro" id="IPR050722">
    <property type="entry name" value="Pyruvate:ferred/Flavod_OxRd"/>
</dbReference>
<protein>
    <submittedName>
        <fullName evidence="4">Pyruvate ferredoxin oxidoreductase</fullName>
    </submittedName>
</protein>
<comment type="caution">
    <text evidence="4">The sequence shown here is derived from an EMBL/GenBank/DDBJ whole genome shotgun (WGS) entry which is preliminary data.</text>
</comment>
<dbReference type="GO" id="GO:0006979">
    <property type="term" value="P:response to oxidative stress"/>
    <property type="evidence" value="ECO:0007669"/>
    <property type="project" value="TreeGrafter"/>
</dbReference>
<evidence type="ECO:0000259" key="2">
    <source>
        <dbReference type="Pfam" id="PF01855"/>
    </source>
</evidence>
<evidence type="ECO:0000256" key="1">
    <source>
        <dbReference type="ARBA" id="ARBA00023002"/>
    </source>
</evidence>
<evidence type="ECO:0000259" key="3">
    <source>
        <dbReference type="Pfam" id="PF17147"/>
    </source>
</evidence>
<dbReference type="InterPro" id="IPR009014">
    <property type="entry name" value="Transketo_C/PFOR_II"/>
</dbReference>
<dbReference type="InterPro" id="IPR033412">
    <property type="entry name" value="PFOR_II"/>
</dbReference>
<dbReference type="FunFam" id="3.40.50.920:FF:000010">
    <property type="entry name" value="Pyruvate ferredoxin oxidoreductase, alpha subunit"/>
    <property type="match status" value="1"/>
</dbReference>
<sequence length="385" mass="42186">MILAKTGNEALALAMKHINPDVVAAYPITPSTEIVQIFSTYVADGAVDSEFVAVESEHSAMAACIGAAASGCRTMTATASQGLALMHEMLFIAGGLRLPIVMSVASRALSSPLNIHGDHSDSLASRDSGWLQFFCETVQEGYDTLIQAVKIAERASLPAICAIDGFILSHCLERIETFEEKDVRDWLGPYRASYDLLDLKKPILVGPATLQDYYYEFKRGQIEGMNRALPVIEEVQAEFRKRFGRGYDVVEEYRTEDAEAVLFLMGSACGTVREAVDALRLAGKKVGMVKLRVYRPWPHQLLKPLLQRFKAVGVLDRADTVSSWGGHLFTELSSTLYDAPQRPKLLSYVYGLGGKEFTPEDAAGIFAEVLSGSKPEMVTYVGVRS</sequence>
<dbReference type="CDD" id="cd07034">
    <property type="entry name" value="TPP_PYR_PFOR_IOR-alpha_like"/>
    <property type="match status" value="1"/>
</dbReference>
<dbReference type="Pfam" id="PF17147">
    <property type="entry name" value="PFOR_II"/>
    <property type="match status" value="1"/>
</dbReference>
<dbReference type="SUPFAM" id="SSF52922">
    <property type="entry name" value="TK C-terminal domain-like"/>
    <property type="match status" value="1"/>
</dbReference>
<dbReference type="PANTHER" id="PTHR32154">
    <property type="entry name" value="PYRUVATE-FLAVODOXIN OXIDOREDUCTASE-RELATED"/>
    <property type="match status" value="1"/>
</dbReference>
<dbReference type="InterPro" id="IPR002880">
    <property type="entry name" value="Pyrv_Fd/Flavodoxin_OxRdtase_N"/>
</dbReference>
<dbReference type="AlphaFoldDB" id="A0A7C4CD94"/>
<reference evidence="4" key="1">
    <citation type="journal article" date="2020" name="mSystems">
        <title>Genome- and Community-Level Interaction Insights into Carbon Utilization and Element Cycling Functions of Hydrothermarchaeota in Hydrothermal Sediment.</title>
        <authorList>
            <person name="Zhou Z."/>
            <person name="Liu Y."/>
            <person name="Xu W."/>
            <person name="Pan J."/>
            <person name="Luo Z.H."/>
            <person name="Li M."/>
        </authorList>
    </citation>
    <scope>NUCLEOTIDE SEQUENCE [LARGE SCALE GENOMIC DNA]</scope>
    <source>
        <strain evidence="4">SpSt-488</strain>
    </source>
</reference>
<proteinExistence type="predicted"/>
<keyword evidence="1" id="KW-0560">Oxidoreductase</keyword>
<dbReference type="Gene3D" id="3.40.50.970">
    <property type="match status" value="1"/>
</dbReference>
<name>A0A7C4CD94_UNCW3</name>
<feature type="domain" description="Pyruvate flavodoxin/ferredoxin oxidoreductase pyrimidine binding" evidence="2">
    <location>
        <begin position="14"/>
        <end position="235"/>
    </location>
</feature>
<dbReference type="FunFam" id="3.40.50.970:FF:000012">
    <property type="entry name" value="Pyruvate:ferredoxin (Flavodoxin) oxidoreductase"/>
    <property type="match status" value="1"/>
</dbReference>